<reference evidence="14 15" key="1">
    <citation type="journal article" date="2009" name="Science">
        <title>Green evolution and dynamic adaptations revealed by genomes of the marine picoeukaryotes Micromonas.</title>
        <authorList>
            <person name="Worden A.Z."/>
            <person name="Lee J.H."/>
            <person name="Mock T."/>
            <person name="Rouze P."/>
            <person name="Simmons M.P."/>
            <person name="Aerts A.L."/>
            <person name="Allen A.E."/>
            <person name="Cuvelier M.L."/>
            <person name="Derelle E."/>
            <person name="Everett M.V."/>
            <person name="Foulon E."/>
            <person name="Grimwood J."/>
            <person name="Gundlach H."/>
            <person name="Henrissat B."/>
            <person name="Napoli C."/>
            <person name="McDonald S.M."/>
            <person name="Parker M.S."/>
            <person name="Rombauts S."/>
            <person name="Salamov A."/>
            <person name="Von Dassow P."/>
            <person name="Badger J.H."/>
            <person name="Coutinho P.M."/>
            <person name="Demir E."/>
            <person name="Dubchak I."/>
            <person name="Gentemann C."/>
            <person name="Eikrem W."/>
            <person name="Gready J.E."/>
            <person name="John U."/>
            <person name="Lanier W."/>
            <person name="Lindquist E.A."/>
            <person name="Lucas S."/>
            <person name="Mayer K.F."/>
            <person name="Moreau H."/>
            <person name="Not F."/>
            <person name="Otillar R."/>
            <person name="Panaud O."/>
            <person name="Pangilinan J."/>
            <person name="Paulsen I."/>
            <person name="Piegu B."/>
            <person name="Poliakov A."/>
            <person name="Robbens S."/>
            <person name="Schmutz J."/>
            <person name="Toulza E."/>
            <person name="Wyss T."/>
            <person name="Zelensky A."/>
            <person name="Zhou K."/>
            <person name="Armbrust E.V."/>
            <person name="Bhattacharya D."/>
            <person name="Goodenough U.W."/>
            <person name="Van de Peer Y."/>
            <person name="Grigoriev I.V."/>
        </authorList>
    </citation>
    <scope>NUCLEOTIDE SEQUENCE [LARGE SCALE GENOMIC DNA]</scope>
    <source>
        <strain evidence="14 15">CCMP1545</strain>
    </source>
</reference>
<evidence type="ECO:0000256" key="4">
    <source>
        <dbReference type="ARBA" id="ARBA00022679"/>
    </source>
</evidence>
<name>C1N0U2_MICPC</name>
<dbReference type="Pfam" id="PF22973">
    <property type="entry name" value="GWD1_pHisD"/>
    <property type="match status" value="1"/>
</dbReference>
<evidence type="ECO:0000256" key="10">
    <source>
        <dbReference type="ARBA" id="ARBA00023277"/>
    </source>
</evidence>
<proteinExistence type="inferred from homology"/>
<keyword evidence="10" id="KW-0119">Carbohydrate metabolism</keyword>
<sequence length="1100" mass="118720">MAAMSSAARVLPARQPSTRKPPAHKSRASSTKTRALPRATVAAIAAPPAGKVRYDQVAAINFEGTSGTVHLHRVDFTDGWKTITIKVDGVGAEGLELHWGCVYDGAEDWAPPPEDAVLPDDTRGFGDDIASRSPFVNGTCVISFPPDVGENVERIVGIVVRGEDWMHAESGDLSVPLKTPSQAGVINKLATAERPGHGSLYERFCRVNDALNESMQSGPGGAAAIAAVLRLSAIRQLPWYAGGNYQGKDMAHMQEVVCRRIADASATAEDGFARQFYRLALGTLPRGGGNGDEIRLGILQIMRENGIKEGHRPGIEDKFIGQWHQKLHSNTTVDDVYICEAYLHFLHTGDWNDFWTHLYENHGLTKEDLAGMKAGWRTEGIHGPAEHLPHMIDTFKHFLWILKITHGGGNLDSAMDFAHGNMPEDLVYEVRDMLAHRDEPWVPTKLVEIRERLSGVWRYGEHHNRDVVLLDIAMEKFYRQKIEAMVTANMSPDEKLGMLEMACRNACVGQDFDRMQTALAFFQKANGDASGLTRWSKEWAVVMDAALESVSLAMEWSMDEMCKIIQGPATMIGQCAECDPAYIQNFGEEIVRGHSMFAVSKLLGEVRGSIREAAGRSPWIIVSVGKPELSLHAGKVTVTALADIQGQDMSRTPSVIMSAKLGGLEDIPPGVTAVLTAAPVDLLSHIAIRARQMGVLLACMPDSGGWAELMSYSGADVKFDVIGEEILVKKSELGDAAAATVAGPDKGAAIVVDVTPTVESEKWVVSEQEYAEGVVGGKSQMLAKMSFSPTLSSYAMTSPTMVGSDVKVPSSCALPFGSFDKAINADEATLGKLALAAAAVAAADDHGDAKLRRDALEILREIIQLQLAMPAELATELTLTSKAYCGGGVDVRELYAAIKKVWASKWTERAYLSRKSCGVEEEELKMAALIMEVVPADYAFVIHTANPVSGDQGEIFGEVCVGLGEALVGNEPGGALSFTAKKTKGWPATIRSLPSKPVAHLAPEGIGTIIVRSDSNGEDLEGFAGAGLYDSVTVTPTTTKVVDYAEEPLIWDTDGKRTRMIAKLSEIACAIETEMGAPQDIEGCVVGENIYILQSRAQQL</sequence>
<evidence type="ECO:0000256" key="11">
    <source>
        <dbReference type="SAM" id="MobiDB-lite"/>
    </source>
</evidence>
<dbReference type="InterPro" id="IPR054481">
    <property type="entry name" value="GWD1_pHisD"/>
</dbReference>
<evidence type="ECO:0000256" key="3">
    <source>
        <dbReference type="ARBA" id="ARBA00011738"/>
    </source>
</evidence>
<dbReference type="EMBL" id="GG663744">
    <property type="protein sequence ID" value="EEH54082.1"/>
    <property type="molecule type" value="Genomic_DNA"/>
</dbReference>
<feature type="region of interest" description="Disordered" evidence="11">
    <location>
        <begin position="1"/>
        <end position="34"/>
    </location>
</feature>
<dbReference type="InterPro" id="IPR013815">
    <property type="entry name" value="ATP_grasp_subdomain_1"/>
</dbReference>
<dbReference type="OrthoDB" id="6123450at2759"/>
<dbReference type="Gene3D" id="3.30.1490.20">
    <property type="entry name" value="ATP-grasp fold, A domain"/>
    <property type="match status" value="1"/>
</dbReference>
<dbReference type="Gene3D" id="3.30.470.20">
    <property type="entry name" value="ATP-grasp fold, B domain"/>
    <property type="match status" value="1"/>
</dbReference>
<gene>
    <name evidence="14" type="primary">GWD3</name>
    <name evidence="14" type="ORF">MICPUCDRAFT_48254</name>
</gene>
<evidence type="ECO:0000256" key="9">
    <source>
        <dbReference type="ARBA" id="ARBA00022842"/>
    </source>
</evidence>
<evidence type="ECO:0000256" key="2">
    <source>
        <dbReference type="ARBA" id="ARBA00007837"/>
    </source>
</evidence>
<evidence type="ECO:0000256" key="8">
    <source>
        <dbReference type="ARBA" id="ARBA00022840"/>
    </source>
</evidence>
<evidence type="ECO:0000256" key="7">
    <source>
        <dbReference type="ARBA" id="ARBA00022777"/>
    </source>
</evidence>
<keyword evidence="6" id="KW-0547">Nucleotide-binding</keyword>
<keyword evidence="7" id="KW-0418">Kinase</keyword>
<dbReference type="KEGG" id="mpp:MICPUCDRAFT_48254"/>
<evidence type="ECO:0000259" key="12">
    <source>
        <dbReference type="Pfam" id="PF01326"/>
    </source>
</evidence>
<dbReference type="PANTHER" id="PTHR46999:SF2">
    <property type="entry name" value="CARBOHYDRATE-BINDING MODULE FAMILY 45 PROTEIN"/>
    <property type="match status" value="1"/>
</dbReference>
<keyword evidence="8" id="KW-0067">ATP-binding</keyword>
<feature type="domain" description="Pyruvate phosphate dikinase AMP/ATP-binding" evidence="12">
    <location>
        <begin position="892"/>
        <end position="1099"/>
    </location>
</feature>
<dbReference type="GO" id="GO:0016301">
    <property type="term" value="F:kinase activity"/>
    <property type="evidence" value="ECO:0007669"/>
    <property type="project" value="UniProtKB-KW"/>
</dbReference>
<dbReference type="eggNOG" id="ENOG502RE5K">
    <property type="taxonomic scope" value="Eukaryota"/>
</dbReference>
<protein>
    <submittedName>
        <fullName evidence="14">Predicted protein</fullName>
    </submittedName>
</protein>
<comment type="cofactor">
    <cofactor evidence="1">
        <name>Mg(2+)</name>
        <dbReference type="ChEBI" id="CHEBI:18420"/>
    </cofactor>
</comment>
<feature type="domain" description="Alpha-glucan water dikinase phosphohistidine-like" evidence="13">
    <location>
        <begin position="634"/>
        <end position="731"/>
    </location>
</feature>
<dbReference type="GO" id="GO:0046872">
    <property type="term" value="F:metal ion binding"/>
    <property type="evidence" value="ECO:0007669"/>
    <property type="project" value="UniProtKB-KW"/>
</dbReference>
<accession>C1N0U2</accession>
<keyword evidence="4" id="KW-0808">Transferase</keyword>
<dbReference type="SUPFAM" id="SSF56059">
    <property type="entry name" value="Glutathione synthetase ATP-binding domain-like"/>
    <property type="match status" value="1"/>
</dbReference>
<comment type="similarity">
    <text evidence="2">Belongs to the PEP-utilizing enzyme family.</text>
</comment>
<evidence type="ECO:0000256" key="5">
    <source>
        <dbReference type="ARBA" id="ARBA00022723"/>
    </source>
</evidence>
<evidence type="ECO:0000256" key="1">
    <source>
        <dbReference type="ARBA" id="ARBA00001946"/>
    </source>
</evidence>
<keyword evidence="5" id="KW-0479">Metal-binding</keyword>
<keyword evidence="9" id="KW-0460">Magnesium</keyword>
<dbReference type="PANTHER" id="PTHR46999">
    <property type="entry name" value="ALPHA-GLUCAN WATER DIKINASE 1, CHLOROPLASTIC-RELATED"/>
    <property type="match status" value="1"/>
</dbReference>
<evidence type="ECO:0000259" key="13">
    <source>
        <dbReference type="Pfam" id="PF22973"/>
    </source>
</evidence>
<dbReference type="AlphaFoldDB" id="C1N0U2"/>
<evidence type="ECO:0000313" key="14">
    <source>
        <dbReference type="EMBL" id="EEH54082.1"/>
    </source>
</evidence>
<dbReference type="RefSeq" id="XP_003061452.1">
    <property type="nucleotide sequence ID" value="XM_003061406.1"/>
</dbReference>
<dbReference type="OMA" id="WILKITH"/>
<dbReference type="Pfam" id="PF01326">
    <property type="entry name" value="PPDK_N"/>
    <property type="match status" value="1"/>
</dbReference>
<evidence type="ECO:0000256" key="6">
    <source>
        <dbReference type="ARBA" id="ARBA00022741"/>
    </source>
</evidence>
<keyword evidence="15" id="KW-1185">Reference proteome</keyword>
<dbReference type="GO" id="GO:0005524">
    <property type="term" value="F:ATP binding"/>
    <property type="evidence" value="ECO:0007669"/>
    <property type="project" value="UniProtKB-KW"/>
</dbReference>
<dbReference type="InterPro" id="IPR002192">
    <property type="entry name" value="PPDK_AMP/ATP-bd"/>
</dbReference>
<dbReference type="Proteomes" id="UP000001876">
    <property type="component" value="Unassembled WGS sequence"/>
</dbReference>
<dbReference type="GeneID" id="9687136"/>
<organism evidence="15">
    <name type="scientific">Micromonas pusilla (strain CCMP1545)</name>
    <name type="common">Picoplanktonic green alga</name>
    <dbReference type="NCBI Taxonomy" id="564608"/>
    <lineage>
        <taxon>Eukaryota</taxon>
        <taxon>Viridiplantae</taxon>
        <taxon>Chlorophyta</taxon>
        <taxon>Mamiellophyceae</taxon>
        <taxon>Mamiellales</taxon>
        <taxon>Mamiellaceae</taxon>
        <taxon>Micromonas</taxon>
    </lineage>
</organism>
<evidence type="ECO:0000313" key="15">
    <source>
        <dbReference type="Proteomes" id="UP000001876"/>
    </source>
</evidence>
<comment type="subunit">
    <text evidence="3">Homodimer.</text>
</comment>